<dbReference type="Proteomes" id="UP000663929">
    <property type="component" value="Chromosome"/>
</dbReference>
<dbReference type="Gene3D" id="3.40.390.10">
    <property type="entry name" value="Collagenase (Catalytic Domain)"/>
    <property type="match status" value="1"/>
</dbReference>
<dbReference type="RefSeq" id="WP_237382646.1">
    <property type="nucleotide sequence ID" value="NZ_CP071793.1"/>
</dbReference>
<dbReference type="SUPFAM" id="SSF55486">
    <property type="entry name" value="Metalloproteases ('zincins'), catalytic domain"/>
    <property type="match status" value="1"/>
</dbReference>
<dbReference type="GO" id="GO:0008237">
    <property type="term" value="F:metallopeptidase activity"/>
    <property type="evidence" value="ECO:0007669"/>
    <property type="project" value="InterPro"/>
</dbReference>
<protein>
    <recommendedName>
        <fullName evidence="4">Peptidase C-terminal archaeal/bacterial domain-containing protein</fullName>
    </recommendedName>
</protein>
<evidence type="ECO:0000256" key="1">
    <source>
        <dbReference type="SAM" id="SignalP"/>
    </source>
</evidence>
<gene>
    <name evidence="2" type="ORF">J3U87_08710</name>
</gene>
<dbReference type="AlphaFoldDB" id="A0A8A4TSL9"/>
<feature type="signal peptide" evidence="1">
    <location>
        <begin position="1"/>
        <end position="29"/>
    </location>
</feature>
<dbReference type="InterPro" id="IPR024079">
    <property type="entry name" value="MetalloPept_cat_dom_sf"/>
</dbReference>
<dbReference type="EMBL" id="CP071793">
    <property type="protein sequence ID" value="QTD52540.1"/>
    <property type="molecule type" value="Genomic_DNA"/>
</dbReference>
<accession>A0A8A4TSL9</accession>
<evidence type="ECO:0000313" key="2">
    <source>
        <dbReference type="EMBL" id="QTD52540.1"/>
    </source>
</evidence>
<name>A0A8A4TSL9_SULCO</name>
<sequence>MNTWTPKRLPHRIFAITACSLLALLPSLAGGPVDFQSNGQPLVWNTAKPMVYHVESGRLTSVINADLANQFAVAEMNKWGAVEGSTLVIQEGERIAEDISTFAQLNSHLQQGRIVFVFDETGAIFQETGASANVLAFTSHLAPRDEYLNIGYVIFGGPAMANFSDAGVRRIMVHEFGHLVGLGHSIVNGDMVARGQQYETFGVPPASSVEIMYWSVSAGSATAQLTDLTRDDLSAFLELYGTHPHGRDGMSTLAGMIRLEDGVLPASGVNVIARDRSGGRDTIFSNAASKISGPIVPGQYRIPLLPPGQYSVEIADLSRRSTGRYSQPVRSNRNVGGNVVLGDFPGDEEFYNGANEGGEGDDPAEFVTVVTTANQTTENIDILANRDDTDDTRGSKLTHRVVIPEVRVDGTGAETTWLGILNPRSLEVPVQVFGFDDAGAVVGQASVSAMIGGFSKWWLDVGDIFGSQAAQVTWIQVASSAPLTVYAENRSEEVRSAFWGASALENRTFLPHIATDTVNFETVLSTVNATNLAVSSQLFRRPTGDSASVLGHSQAYARDSRVLTDYFSDLNAVPNVWGELQSDREAMASMEFFTRLPDRNQVASLGLNDQSGNSLQFLHVAVDTGQFWTGMVYINVGSGNATVTETFYGADGSVIQSGQRPPLTPGGKETLLFDANTQDRVPAGTSWMQVDSDQPLIGYELFGTPVGSGNDIFTGLQGNYADGQVLIYPHFQMQGTTFTSLVATNLGDSAASIVFEAMSSDGTVLQRSDPVSVAAKSKYAAVLDGLFPDANTLANGAWVRAVADGSQWAGFTLWGEHLVPARRHLSGLSANSMSAAQDGVLLEVENNNSYETAQQLVKIGDSWNINVLGEIAESDQGVVLETLTGDDYEDVYTFTLDEPTAMVIAVAPNQAGADLDLVVTNAAYESTNFYLPGFNNAFSHTLLSASADGDENVAAVLQPGTYYILVSYFESSNQPGTDYGLLVSSAPLVLETFDDAALPAGWSTFPFVDDSDGQSNWGASTAFSGTLFGNTLINRSLTTTDTEQTGVSTTAFNVPATGITFINFELLWGSTGAAEAIVGIGTVDGGGAFTQLGSGIRFQVATQPIDYEGQTLNASPWWDWHQAKAPNRDQFTLTPGTQDVRLAIFGQVSGNDLHLDNVRVFNMRTTADATKQRVGGVSVMRSSGKHAVSPGTPAFLELKQRKLAAETTAGSPRP</sequence>
<dbReference type="Gene3D" id="2.60.120.380">
    <property type="match status" value="1"/>
</dbReference>
<dbReference type="KEGG" id="scor:J3U87_08710"/>
<keyword evidence="1" id="KW-0732">Signal</keyword>
<evidence type="ECO:0008006" key="4">
    <source>
        <dbReference type="Google" id="ProtNLM"/>
    </source>
</evidence>
<reference evidence="2" key="1">
    <citation type="submission" date="2021-03" db="EMBL/GenBank/DDBJ databases">
        <title>Acanthopleuribacteraceae sp. M133.</title>
        <authorList>
            <person name="Wang G."/>
        </authorList>
    </citation>
    <scope>NUCLEOTIDE SEQUENCE</scope>
    <source>
        <strain evidence="2">M133</strain>
    </source>
</reference>
<feature type="chain" id="PRO_5035262147" description="Peptidase C-terminal archaeal/bacterial domain-containing protein" evidence="1">
    <location>
        <begin position="30"/>
        <end position="1214"/>
    </location>
</feature>
<organism evidence="2 3">
    <name type="scientific">Sulfidibacter corallicola</name>
    <dbReference type="NCBI Taxonomy" id="2818388"/>
    <lineage>
        <taxon>Bacteria</taxon>
        <taxon>Pseudomonadati</taxon>
        <taxon>Acidobacteriota</taxon>
        <taxon>Holophagae</taxon>
        <taxon>Acanthopleuribacterales</taxon>
        <taxon>Acanthopleuribacteraceae</taxon>
        <taxon>Sulfidibacter</taxon>
    </lineage>
</organism>
<proteinExistence type="predicted"/>
<evidence type="ECO:0000313" key="3">
    <source>
        <dbReference type="Proteomes" id="UP000663929"/>
    </source>
</evidence>
<keyword evidence="3" id="KW-1185">Reference proteome</keyword>
<dbReference type="SUPFAM" id="SSF89260">
    <property type="entry name" value="Collagen-binding domain"/>
    <property type="match status" value="1"/>
</dbReference>